<dbReference type="GO" id="GO:0008080">
    <property type="term" value="F:N-acetyltransferase activity"/>
    <property type="evidence" value="ECO:0007669"/>
    <property type="project" value="TreeGrafter"/>
</dbReference>
<dbReference type="CDD" id="cd04301">
    <property type="entry name" value="NAT_SF"/>
    <property type="match status" value="1"/>
</dbReference>
<dbReference type="Proteomes" id="UP000288388">
    <property type="component" value="Unassembled WGS sequence"/>
</dbReference>
<dbReference type="Gene3D" id="3.40.630.30">
    <property type="match status" value="1"/>
</dbReference>
<dbReference type="InterPro" id="IPR016181">
    <property type="entry name" value="Acyl_CoA_acyltransferase"/>
</dbReference>
<dbReference type="EC" id="2.3.1.-" evidence="2"/>
<dbReference type="PANTHER" id="PTHR13355">
    <property type="entry name" value="GLUCOSAMINE 6-PHOSPHATE N-ACETYLTRANSFERASE"/>
    <property type="match status" value="1"/>
</dbReference>
<reference evidence="2" key="2">
    <citation type="submission" date="2023-03" db="EMBL/GenBank/DDBJ databases">
        <authorList>
            <person name="Shen W."/>
            <person name="Cai J."/>
        </authorList>
    </citation>
    <scope>NUCLEOTIDE SEQUENCE</scope>
    <source>
        <strain evidence="2">P33-2</strain>
    </source>
</reference>
<name>A0A437UIF6_ENTAV</name>
<keyword evidence="2" id="KW-0012">Acyltransferase</keyword>
<dbReference type="EMBL" id="RYZS01000001">
    <property type="protein sequence ID" value="RVU93416.1"/>
    <property type="molecule type" value="Genomic_DNA"/>
</dbReference>
<feature type="domain" description="N-acetyltransferase" evidence="1">
    <location>
        <begin position="12"/>
        <end position="145"/>
    </location>
</feature>
<dbReference type="AlphaFoldDB" id="A0A437UIF6"/>
<dbReference type="InterPro" id="IPR039143">
    <property type="entry name" value="GNPNAT1-like"/>
</dbReference>
<dbReference type="SUPFAM" id="SSF55729">
    <property type="entry name" value="Acyl-CoA N-acyltransferases (Nat)"/>
    <property type="match status" value="1"/>
</dbReference>
<accession>A0A437UIF6</accession>
<evidence type="ECO:0000259" key="1">
    <source>
        <dbReference type="PROSITE" id="PS51186"/>
    </source>
</evidence>
<dbReference type="Pfam" id="PF13673">
    <property type="entry name" value="Acetyltransf_10"/>
    <property type="match status" value="1"/>
</dbReference>
<gene>
    <name evidence="3" type="ORF">EK398_00275</name>
    <name evidence="2" type="ORF">P7D43_09715</name>
</gene>
<evidence type="ECO:0000313" key="3">
    <source>
        <dbReference type="EMBL" id="RVU93416.1"/>
    </source>
</evidence>
<dbReference type="EMBL" id="JARPWH010000028">
    <property type="protein sequence ID" value="MDT2402649.1"/>
    <property type="molecule type" value="Genomic_DNA"/>
</dbReference>
<sequence length="145" mass="16180">MDNLSIEVGNGVHLRAASSYIRLQVFVLERSLALSDEFDQKDQSDTIYSVLFEEALPVVTARFLQEDERVARIGRVATLKDYRGKQLGSRVVNSLEALAKEKQIERLLIHAELTAAGFYEGLGYCSAGKPYDEDGVPCITLEKQL</sequence>
<dbReference type="PROSITE" id="PS51186">
    <property type="entry name" value="GNAT"/>
    <property type="match status" value="1"/>
</dbReference>
<dbReference type="RefSeq" id="WP_048719656.1">
    <property type="nucleotide sequence ID" value="NZ_JADPDV010000225.1"/>
</dbReference>
<reference evidence="3 4" key="1">
    <citation type="submission" date="2018-12" db="EMBL/GenBank/DDBJ databases">
        <title>A novel vanA-carrying plasmid in a clinical isolate of Enterococcus avium.</title>
        <authorList>
            <person name="Bernasconi O.J."/>
            <person name="Luzzaro F."/>
            <person name="Endimiani A."/>
        </authorList>
    </citation>
    <scope>NUCLEOTIDE SEQUENCE [LARGE SCALE GENOMIC DNA]</scope>
    <source>
        <strain evidence="3 4">LC0559/18</strain>
    </source>
</reference>
<evidence type="ECO:0000313" key="4">
    <source>
        <dbReference type="Proteomes" id="UP000288388"/>
    </source>
</evidence>
<evidence type="ECO:0000313" key="2">
    <source>
        <dbReference type="EMBL" id="MDT2402649.1"/>
    </source>
</evidence>
<organism evidence="3 4">
    <name type="scientific">Enterococcus avium</name>
    <name type="common">Streptococcus avium</name>
    <dbReference type="NCBI Taxonomy" id="33945"/>
    <lineage>
        <taxon>Bacteria</taxon>
        <taxon>Bacillati</taxon>
        <taxon>Bacillota</taxon>
        <taxon>Bacilli</taxon>
        <taxon>Lactobacillales</taxon>
        <taxon>Enterococcaceae</taxon>
        <taxon>Enterococcus</taxon>
    </lineage>
</organism>
<keyword evidence="3" id="KW-0808">Transferase</keyword>
<dbReference type="InterPro" id="IPR000182">
    <property type="entry name" value="GNAT_dom"/>
</dbReference>
<protein>
    <submittedName>
        <fullName evidence="3">GNAT family N-acetyltransferase</fullName>
        <ecNumber evidence="2">2.3.1.-</ecNumber>
    </submittedName>
</protein>
<comment type="caution">
    <text evidence="3">The sequence shown here is derived from an EMBL/GenBank/DDBJ whole genome shotgun (WGS) entry which is preliminary data.</text>
</comment>
<proteinExistence type="predicted"/>
<dbReference type="Proteomes" id="UP001260773">
    <property type="component" value="Unassembled WGS sequence"/>
</dbReference>